<keyword evidence="1" id="KW-1133">Transmembrane helix</keyword>
<feature type="transmembrane region" description="Helical" evidence="1">
    <location>
        <begin position="67"/>
        <end position="84"/>
    </location>
</feature>
<accession>A0ABR9QPX0</accession>
<protein>
    <submittedName>
        <fullName evidence="2">Uncharacterized protein</fullName>
    </submittedName>
</protein>
<gene>
    <name evidence="2" type="ORF">IMZ08_19515</name>
</gene>
<feature type="transmembrane region" description="Helical" evidence="1">
    <location>
        <begin position="96"/>
        <end position="115"/>
    </location>
</feature>
<evidence type="ECO:0000256" key="1">
    <source>
        <dbReference type="SAM" id="Phobius"/>
    </source>
</evidence>
<feature type="transmembrane region" description="Helical" evidence="1">
    <location>
        <begin position="31"/>
        <end position="55"/>
    </location>
</feature>
<sequence length="157" mass="17771">MNKDRTLEAILWSIALPGFGQILNKQIIKGILFITLEFLVNVFSNFNTAIMLSFLGDFEGAANAIDYQWLMFYPCLYFFAMWDAHRGATQNRSKYIYLPYVFSAYFVTVGLMLSPKLTILGVNIGPVFMPMLFVIPGLLIGFLIKAILSVFSGKNTR</sequence>
<evidence type="ECO:0000313" key="2">
    <source>
        <dbReference type="EMBL" id="MBE4910229.1"/>
    </source>
</evidence>
<reference evidence="2 3" key="1">
    <citation type="submission" date="2020-10" db="EMBL/GenBank/DDBJ databases">
        <title>Bacillus sp. HD4P25, an endophyte from a halophyte.</title>
        <authorList>
            <person name="Sun J.-Q."/>
        </authorList>
    </citation>
    <scope>NUCLEOTIDE SEQUENCE [LARGE SCALE GENOMIC DNA]</scope>
    <source>
        <strain evidence="2 3">YIM 93174</strain>
    </source>
</reference>
<organism evidence="2 3">
    <name type="scientific">Litchfieldia luteola</name>
    <dbReference type="NCBI Taxonomy" id="682179"/>
    <lineage>
        <taxon>Bacteria</taxon>
        <taxon>Bacillati</taxon>
        <taxon>Bacillota</taxon>
        <taxon>Bacilli</taxon>
        <taxon>Bacillales</taxon>
        <taxon>Bacillaceae</taxon>
        <taxon>Litchfieldia</taxon>
    </lineage>
</organism>
<dbReference type="EMBL" id="JADCLJ010000024">
    <property type="protein sequence ID" value="MBE4910229.1"/>
    <property type="molecule type" value="Genomic_DNA"/>
</dbReference>
<name>A0ABR9QPX0_9BACI</name>
<proteinExistence type="predicted"/>
<comment type="caution">
    <text evidence="2">The sequence shown here is derived from an EMBL/GenBank/DDBJ whole genome shotgun (WGS) entry which is preliminary data.</text>
</comment>
<keyword evidence="3" id="KW-1185">Reference proteome</keyword>
<feature type="transmembrane region" description="Helical" evidence="1">
    <location>
        <begin position="127"/>
        <end position="151"/>
    </location>
</feature>
<keyword evidence="1" id="KW-0472">Membrane</keyword>
<dbReference type="Proteomes" id="UP001516662">
    <property type="component" value="Unassembled WGS sequence"/>
</dbReference>
<dbReference type="RefSeq" id="WP_193539486.1">
    <property type="nucleotide sequence ID" value="NZ_JADCLJ010000024.1"/>
</dbReference>
<keyword evidence="1" id="KW-0812">Transmembrane</keyword>
<evidence type="ECO:0000313" key="3">
    <source>
        <dbReference type="Proteomes" id="UP001516662"/>
    </source>
</evidence>